<dbReference type="InterPro" id="IPR018709">
    <property type="entry name" value="CoA_activase_DUF2229"/>
</dbReference>
<dbReference type="CDD" id="cd24034">
    <property type="entry name" value="ASKHA_NBD_O66634-like_rpt1"/>
    <property type="match status" value="1"/>
</dbReference>
<dbReference type="InterPro" id="IPR002731">
    <property type="entry name" value="ATPase_BadF"/>
</dbReference>
<keyword evidence="4" id="KW-0411">Iron-sulfur</keyword>
<dbReference type="InterPro" id="IPR051805">
    <property type="entry name" value="Dehydratase_Activator_Redct"/>
</dbReference>
<comment type="cofactor">
    <cofactor evidence="1">
        <name>[4Fe-4S] cluster</name>
        <dbReference type="ChEBI" id="CHEBI:49883"/>
    </cofactor>
</comment>
<dbReference type="InterPro" id="IPR043129">
    <property type="entry name" value="ATPase_NBD"/>
</dbReference>
<dbReference type="Gene3D" id="3.40.50.11900">
    <property type="match status" value="1"/>
</dbReference>
<keyword evidence="3" id="KW-0408">Iron</keyword>
<name>A0A0S8K1T7_UNCW3</name>
<dbReference type="CDD" id="cd24035">
    <property type="entry name" value="ASKHA_NBD_O66634-like_rpt2"/>
    <property type="match status" value="1"/>
</dbReference>
<dbReference type="Pfam" id="PF01869">
    <property type="entry name" value="BcrAD_BadFG"/>
    <property type="match status" value="2"/>
</dbReference>
<dbReference type="GO" id="GO:0046872">
    <property type="term" value="F:metal ion binding"/>
    <property type="evidence" value="ECO:0007669"/>
    <property type="project" value="UniProtKB-KW"/>
</dbReference>
<evidence type="ECO:0000256" key="2">
    <source>
        <dbReference type="ARBA" id="ARBA00022723"/>
    </source>
</evidence>
<evidence type="ECO:0000259" key="5">
    <source>
        <dbReference type="Pfam" id="PF01869"/>
    </source>
</evidence>
<proteinExistence type="predicted"/>
<dbReference type="SUPFAM" id="SSF53067">
    <property type="entry name" value="Actin-like ATPase domain"/>
    <property type="match status" value="2"/>
</dbReference>
<dbReference type="PROSITE" id="PS51450">
    <property type="entry name" value="LRR"/>
    <property type="match status" value="1"/>
</dbReference>
<evidence type="ECO:0000256" key="4">
    <source>
        <dbReference type="ARBA" id="ARBA00023014"/>
    </source>
</evidence>
<dbReference type="GO" id="GO:0051536">
    <property type="term" value="F:iron-sulfur cluster binding"/>
    <property type="evidence" value="ECO:0007669"/>
    <property type="project" value="UniProtKB-KW"/>
</dbReference>
<dbReference type="InterPro" id="IPR008275">
    <property type="entry name" value="CoA_E_activase_dom"/>
</dbReference>
<dbReference type="EMBL" id="LJVE01000003">
    <property type="protein sequence ID" value="KPL15895.1"/>
    <property type="molecule type" value="Genomic_DNA"/>
</dbReference>
<dbReference type="PANTHER" id="PTHR32329">
    <property type="entry name" value="BIFUNCTIONAL PROTEIN [INCLUDES 2-HYDROXYACYL-COA DEHYDRATASE (N-TER) AND ITS ACTIVATOR DOMAIN (C_TERM)-RELATED"/>
    <property type="match status" value="1"/>
</dbReference>
<feature type="domain" description="DUF2229" evidence="6">
    <location>
        <begin position="669"/>
        <end position="889"/>
    </location>
</feature>
<dbReference type="Proteomes" id="UP000050975">
    <property type="component" value="Unassembled WGS sequence"/>
</dbReference>
<dbReference type="PANTHER" id="PTHR32329:SF7">
    <property type="entry name" value="ACTIVATOR OF 2-HYDROXYACYL-COA-HYDRATASE"/>
    <property type="match status" value="1"/>
</dbReference>
<reference evidence="7 8" key="1">
    <citation type="journal article" date="2015" name="Microbiome">
        <title>Genomic resolution of linkages in carbon, nitrogen, and sulfur cycling among widespread estuary sediment bacteria.</title>
        <authorList>
            <person name="Baker B.J."/>
            <person name="Lazar C.S."/>
            <person name="Teske A.P."/>
            <person name="Dick G.J."/>
        </authorList>
    </citation>
    <scope>NUCLEOTIDE SEQUENCE [LARGE SCALE GENOMIC DNA]</scope>
    <source>
        <strain evidence="7">SM1_77</strain>
    </source>
</reference>
<evidence type="ECO:0008006" key="9">
    <source>
        <dbReference type="Google" id="ProtNLM"/>
    </source>
</evidence>
<dbReference type="Pfam" id="PF09989">
    <property type="entry name" value="DUF2229"/>
    <property type="match status" value="1"/>
</dbReference>
<evidence type="ECO:0000256" key="1">
    <source>
        <dbReference type="ARBA" id="ARBA00001966"/>
    </source>
</evidence>
<dbReference type="InterPro" id="IPR001611">
    <property type="entry name" value="Leu-rich_rpt"/>
</dbReference>
<comment type="caution">
    <text evidence="7">The sequence shown here is derived from an EMBL/GenBank/DDBJ whole genome shotgun (WGS) entry which is preliminary data.</text>
</comment>
<dbReference type="NCBIfam" id="TIGR00241">
    <property type="entry name" value="CoA_E_activ"/>
    <property type="match status" value="1"/>
</dbReference>
<evidence type="ECO:0000313" key="7">
    <source>
        <dbReference type="EMBL" id="KPL15895.1"/>
    </source>
</evidence>
<sequence length="1389" mass="157813">MKATYIGIDIGSLFLKIVWVDQQGQILKTFYQPHYGEAIELLKKELRDFTGEVAITGSNVELLVSHLSINPVNQIQSTIECVNREFPTVRNIIDIGGNTATYIELTENGHFKYTNCNTLCAAGTGSFLDEQLERLELTYNDIKDIPIIESPPKIAARCSVFAKTDLIHRQQQGYSKDEMWVGLCQGMVQTCLTTLLRGKKLEGPIVLTGGVSLNSHIEYWLKQEFGDQIQTFSLAHLASAIGAVQFAKKKGLLQKINFRKGKSALIKDKKYHRRPLVLEKSREVSFEVYQSYRDSNNTEVRYITPVEEKRLEVFIGIDVGSTSTKAVLMDKDRRMILDVYRKTLGNPVDAVKKLLRAIREWAERLNIKIIFLGAGTTGSGREMVGRVIGADLIVNEITTHHTGAMEEDTEIDTIFEIGGQDSKYIYNVNGFIRDSNMNYVCAAGTGSFIEEQAKKLGFAVEDVGKKVLGIAPPITSDRCTVFMEQDIQVLLKKGYSREEVLAATVYSIAQNYLTKVVGNRLKSPRKIFFLGATARNSGLVAAFEQLLDVEMKVSPFCHVMGAYGMALLLFKMFKGENANKQLVETRFRGFDFIDIEVKLSEESCQYCTNYCTITSASIASEDRNVSWGYMCGRDPDDKVKKKCEEFQLMESRDQLLKSYRNPVNKRLKTIGIPMALTTYSNFPLWAVFVNELGFNIKCSPVTNPDIASSGVHTSGAEFCHPTRVSVGHILYLLNDPAVDYVFVPSNLETFRVPEVTKSWYCPLVIQNPYYSRASLYDHPNAHKLFSASINFNWPIENIEKELVDSFGKKLDISASQLLEAWEKAISAQKEFEEKCQEYGNKFFDELSGNERDCIVILGRPYSVYDYGINLNLPKRIAEYGYTVIPLECIPYNEGTREELKEAYWNLYWAYGQRILNAVEYIRKHPNLYPVCFTNFKCGPDSYVLTYVEASIQEKPLLTLEFDEHNSEGGYITRLEAFFDTIKNNPAKVCSKYTANMVIKDIFEVDKKEPIYVTSSPDNMAEAYAAVFRRFGFNAQVCPPVDEETYNLGRSFTRGSECSPAVEMASNFLAVLQNSDEKVFHFAMPDSTGPCRMGQYSYLYNVIFKHFRDKEINFVNVQISVDTRDSINPEIKKSAYRGIVILDLLQKSLHKTRPYEVEKGRSLETYLKHRKKMLDALESDKPLEPVFIEAIKDFRNIKVNKGKRPLVGIVGEYFVTTSAFINQHLIEVIEECGGEAWLVPHADFTLWYSVKDFQVLHKLKPFDQSGIRRQNLTIEFLQNEEHRWIELSRGFLDDRSEPTMKEIYAEAMNYMHEDVPNETLPTVGRAVLFAKRDRAALIVNCKPFSCMPGNASEAILQKVKHDYDIPIVSINYEGTGDANKSVKTMLLNLT</sequence>
<gene>
    <name evidence="7" type="ORF">AMJ74_00440</name>
</gene>
<keyword evidence="2" id="KW-0479">Metal-binding</keyword>
<evidence type="ECO:0000313" key="8">
    <source>
        <dbReference type="Proteomes" id="UP000050975"/>
    </source>
</evidence>
<accession>A0A0S8K1T7</accession>
<feature type="domain" description="ATPase BadF/BadG/BcrA/BcrD type" evidence="5">
    <location>
        <begin position="6"/>
        <end position="247"/>
    </location>
</feature>
<evidence type="ECO:0000256" key="3">
    <source>
        <dbReference type="ARBA" id="ARBA00023004"/>
    </source>
</evidence>
<feature type="domain" description="ATPase BadF/BadG/BcrA/BcrD type" evidence="5">
    <location>
        <begin position="315"/>
        <end position="568"/>
    </location>
</feature>
<dbReference type="Gene3D" id="3.30.420.40">
    <property type="match status" value="4"/>
</dbReference>
<protein>
    <recommendedName>
        <fullName evidence="9">CoA activase</fullName>
    </recommendedName>
</protein>
<evidence type="ECO:0000259" key="6">
    <source>
        <dbReference type="Pfam" id="PF09989"/>
    </source>
</evidence>
<organism evidence="7 8">
    <name type="scientific">candidate division WOR_3 bacterium SM1_77</name>
    <dbReference type="NCBI Taxonomy" id="1703778"/>
    <lineage>
        <taxon>Bacteria</taxon>
        <taxon>Bacteria division WOR-3</taxon>
    </lineage>
</organism>